<dbReference type="InterPro" id="IPR026480">
    <property type="entry name" value="RMT2_dom"/>
</dbReference>
<name>A9V327_MONBE</name>
<dbReference type="CDD" id="cd02440">
    <property type="entry name" value="AdoMet_MTases"/>
    <property type="match status" value="1"/>
</dbReference>
<keyword evidence="4" id="KW-0040">ANK repeat</keyword>
<proteinExistence type="predicted"/>
<dbReference type="PROSITE" id="PS50088">
    <property type="entry name" value="ANK_REPEAT"/>
    <property type="match status" value="1"/>
</dbReference>
<evidence type="ECO:0000313" key="7">
    <source>
        <dbReference type="Proteomes" id="UP000001357"/>
    </source>
</evidence>
<keyword evidence="2" id="KW-0808">Transferase</keyword>
<dbReference type="eggNOG" id="KOG1709">
    <property type="taxonomic scope" value="Eukaryota"/>
</dbReference>
<dbReference type="STRING" id="81824.A9V327"/>
<dbReference type="PROSITE" id="PS50297">
    <property type="entry name" value="ANK_REP_REGION"/>
    <property type="match status" value="1"/>
</dbReference>
<dbReference type="GO" id="GO:0005737">
    <property type="term" value="C:cytoplasm"/>
    <property type="evidence" value="ECO:0000318"/>
    <property type="project" value="GO_Central"/>
</dbReference>
<dbReference type="InterPro" id="IPR036770">
    <property type="entry name" value="Ankyrin_rpt-contain_sf"/>
</dbReference>
<evidence type="ECO:0000256" key="4">
    <source>
        <dbReference type="PROSITE-ProRule" id="PRU00023"/>
    </source>
</evidence>
<gene>
    <name evidence="6" type="ORF">MONBRDRAFT_33022</name>
</gene>
<dbReference type="PROSITE" id="PS51559">
    <property type="entry name" value="SAM_RMT2"/>
    <property type="match status" value="1"/>
</dbReference>
<dbReference type="Gene3D" id="3.40.50.150">
    <property type="entry name" value="Vaccinia Virus protein VP39"/>
    <property type="match status" value="1"/>
</dbReference>
<dbReference type="SMART" id="SM00248">
    <property type="entry name" value="ANK"/>
    <property type="match status" value="1"/>
</dbReference>
<dbReference type="InterPro" id="IPR051038">
    <property type="entry name" value="RMT2/GAMT_Mtase"/>
</dbReference>
<feature type="repeat" description="ANK" evidence="4">
    <location>
        <begin position="62"/>
        <end position="94"/>
    </location>
</feature>
<dbReference type="InterPro" id="IPR002110">
    <property type="entry name" value="Ankyrin_rpt"/>
</dbReference>
<dbReference type="Gene3D" id="1.25.40.20">
    <property type="entry name" value="Ankyrin repeat-containing domain"/>
    <property type="match status" value="1"/>
</dbReference>
<dbReference type="PANTHER" id="PTHR32379">
    <property type="entry name" value="GUANIDINOACETATE N-METHYLTRANSFERASE"/>
    <property type="match status" value="1"/>
</dbReference>
<protein>
    <recommendedName>
        <fullName evidence="5">RMT2 domain-containing protein</fullName>
    </recommendedName>
</protein>
<reference evidence="6 7" key="1">
    <citation type="journal article" date="2008" name="Nature">
        <title>The genome of the choanoflagellate Monosiga brevicollis and the origin of metazoans.</title>
        <authorList>
            <consortium name="JGI Sequencing"/>
            <person name="King N."/>
            <person name="Westbrook M.J."/>
            <person name="Young S.L."/>
            <person name="Kuo A."/>
            <person name="Abedin M."/>
            <person name="Chapman J."/>
            <person name="Fairclough S."/>
            <person name="Hellsten U."/>
            <person name="Isogai Y."/>
            <person name="Letunic I."/>
            <person name="Marr M."/>
            <person name="Pincus D."/>
            <person name="Putnam N."/>
            <person name="Rokas A."/>
            <person name="Wright K.J."/>
            <person name="Zuzow R."/>
            <person name="Dirks W."/>
            <person name="Good M."/>
            <person name="Goodstein D."/>
            <person name="Lemons D."/>
            <person name="Li W."/>
            <person name="Lyons J.B."/>
            <person name="Morris A."/>
            <person name="Nichols S."/>
            <person name="Richter D.J."/>
            <person name="Salamov A."/>
            <person name="Bork P."/>
            <person name="Lim W.A."/>
            <person name="Manning G."/>
            <person name="Miller W.T."/>
            <person name="McGinnis W."/>
            <person name="Shapiro H."/>
            <person name="Tjian R."/>
            <person name="Grigoriev I.V."/>
            <person name="Rokhsar D."/>
        </authorList>
    </citation>
    <scope>NUCLEOTIDE SEQUENCE [LARGE SCALE GENOMIC DNA]</scope>
    <source>
        <strain evidence="7">MX1 / ATCC 50154</strain>
    </source>
</reference>
<sequence length="360" mass="40115">MMAATNSEATVVQAEGSQDSVKSQAQLAQNEELLHACAVGDLDDIGQLIKAGAESFYQRDSDGKSCLMAAAENGHLDAVQLLLQEGAPWNAVDRSARCAGEYAVSEGYQDIVDALVDAGVRAELLFYRMHVNSPPPAPKYLNKPVRYQGDDLLDEEDRGVMMLWEKPLMDVHAQLMCQTHGDVLNVGFGLGLIDTAIQSHLPRTHTIIEAHPGVLAKMRKDGWMDKPNVRVVEGRWQDVLEQLGTFDAIFFDTFDDVLYMQEFHQVLPRLLRPDGLYSFFNGICTENVFFQGVACQVVKLQLEELGFDTEFHTIEVDSGDDATWKDVAFRYFSGSAYYLPMITWHQDTAADQPTASAERQ</sequence>
<dbReference type="AlphaFoldDB" id="A9V327"/>
<dbReference type="EMBL" id="CH991556">
    <property type="protein sequence ID" value="EDQ87989.1"/>
    <property type="molecule type" value="Genomic_DNA"/>
</dbReference>
<dbReference type="GO" id="GO:0030731">
    <property type="term" value="F:guanidinoacetate N-methyltransferase activity"/>
    <property type="evidence" value="ECO:0000318"/>
    <property type="project" value="GO_Central"/>
</dbReference>
<evidence type="ECO:0000259" key="5">
    <source>
        <dbReference type="PROSITE" id="PS51559"/>
    </source>
</evidence>
<dbReference type="SUPFAM" id="SSF48403">
    <property type="entry name" value="Ankyrin repeat"/>
    <property type="match status" value="1"/>
</dbReference>
<dbReference type="KEGG" id="mbr:MONBRDRAFT_33022"/>
<dbReference type="Pfam" id="PF12796">
    <property type="entry name" value="Ank_2"/>
    <property type="match status" value="1"/>
</dbReference>
<evidence type="ECO:0000256" key="3">
    <source>
        <dbReference type="ARBA" id="ARBA00022691"/>
    </source>
</evidence>
<dbReference type="GeneID" id="5892387"/>
<dbReference type="GO" id="GO:0032259">
    <property type="term" value="P:methylation"/>
    <property type="evidence" value="ECO:0007669"/>
    <property type="project" value="UniProtKB-KW"/>
</dbReference>
<dbReference type="InParanoid" id="A9V327"/>
<dbReference type="SUPFAM" id="SSF53335">
    <property type="entry name" value="S-adenosyl-L-methionine-dependent methyltransferases"/>
    <property type="match status" value="1"/>
</dbReference>
<dbReference type="PANTHER" id="PTHR32379:SF1">
    <property type="entry name" value="GUANIDINOACETATE N-METHYLTRANSFERASE"/>
    <property type="match status" value="1"/>
</dbReference>
<keyword evidence="7" id="KW-1185">Reference proteome</keyword>
<dbReference type="InterPro" id="IPR029063">
    <property type="entry name" value="SAM-dependent_MTases_sf"/>
</dbReference>
<feature type="domain" description="RMT2" evidence="5">
    <location>
        <begin position="131"/>
        <end position="360"/>
    </location>
</feature>
<dbReference type="GO" id="GO:0006601">
    <property type="term" value="P:creatine biosynthetic process"/>
    <property type="evidence" value="ECO:0000318"/>
    <property type="project" value="GO_Central"/>
</dbReference>
<dbReference type="RefSeq" id="XP_001747065.1">
    <property type="nucleotide sequence ID" value="XM_001747013.1"/>
</dbReference>
<dbReference type="GO" id="GO:0005634">
    <property type="term" value="C:nucleus"/>
    <property type="evidence" value="ECO:0000318"/>
    <property type="project" value="GO_Central"/>
</dbReference>
<keyword evidence="3" id="KW-0949">S-adenosyl-L-methionine</keyword>
<evidence type="ECO:0000256" key="1">
    <source>
        <dbReference type="ARBA" id="ARBA00022603"/>
    </source>
</evidence>
<evidence type="ECO:0000256" key="2">
    <source>
        <dbReference type="ARBA" id="ARBA00022679"/>
    </source>
</evidence>
<keyword evidence="1" id="KW-0489">Methyltransferase</keyword>
<dbReference type="OMA" id="YWVVDNY"/>
<evidence type="ECO:0000313" key="6">
    <source>
        <dbReference type="EMBL" id="EDQ87989.1"/>
    </source>
</evidence>
<dbReference type="Proteomes" id="UP000001357">
    <property type="component" value="Unassembled WGS sequence"/>
</dbReference>
<accession>A9V327</accession>
<organism evidence="6 7">
    <name type="scientific">Monosiga brevicollis</name>
    <name type="common">Choanoflagellate</name>
    <dbReference type="NCBI Taxonomy" id="81824"/>
    <lineage>
        <taxon>Eukaryota</taxon>
        <taxon>Choanoflagellata</taxon>
        <taxon>Craspedida</taxon>
        <taxon>Salpingoecidae</taxon>
        <taxon>Monosiga</taxon>
    </lineage>
</organism>